<evidence type="ECO:0000256" key="1">
    <source>
        <dbReference type="SAM" id="Phobius"/>
    </source>
</evidence>
<proteinExistence type="predicted"/>
<evidence type="ECO:0000313" key="2">
    <source>
        <dbReference type="EMBL" id="KAL3770511.1"/>
    </source>
</evidence>
<dbReference type="InterPro" id="IPR029063">
    <property type="entry name" value="SAM-dependent_MTases_sf"/>
</dbReference>
<accession>A0ABD3N8B1</accession>
<keyword evidence="3" id="KW-1185">Reference proteome</keyword>
<evidence type="ECO:0008006" key="4">
    <source>
        <dbReference type="Google" id="ProtNLM"/>
    </source>
</evidence>
<protein>
    <recommendedName>
        <fullName evidence="4">Class I SAM-dependent methyltransferase</fullName>
    </recommendedName>
</protein>
<organism evidence="2 3">
    <name type="scientific">Cyclotella atomus</name>
    <dbReference type="NCBI Taxonomy" id="382360"/>
    <lineage>
        <taxon>Eukaryota</taxon>
        <taxon>Sar</taxon>
        <taxon>Stramenopiles</taxon>
        <taxon>Ochrophyta</taxon>
        <taxon>Bacillariophyta</taxon>
        <taxon>Coscinodiscophyceae</taxon>
        <taxon>Thalassiosirophycidae</taxon>
        <taxon>Stephanodiscales</taxon>
        <taxon>Stephanodiscaceae</taxon>
        <taxon>Cyclotella</taxon>
    </lineage>
</organism>
<dbReference type="Pfam" id="PF13578">
    <property type="entry name" value="Methyltransf_24"/>
    <property type="match status" value="1"/>
</dbReference>
<keyword evidence="1" id="KW-0812">Transmembrane</keyword>
<feature type="transmembrane region" description="Helical" evidence="1">
    <location>
        <begin position="6"/>
        <end position="25"/>
    </location>
</feature>
<sequence length="317" mass="34868">MNDVGWLLSMALVSCVSFYLGVGFGSSTVSQTSPIVLSDTPARSEGPIKIQSNTVPLTNITGGNIPSELTEIRSHFYAMITNPTSEAAGSLDAAYFHMLQIRAGANFHRFGSTGSFHSQWQTNYWKTREQFIQGKVKTVCEAGLGSGHSGIALLTATTNSNWYSDGAQSHSFDNGLKNEPEKKVAAFNYMTSTFGGRVHFHFGPQSSEEVRKWKEKRPDFLCDIVHIDADHKTAGVMKDIDAMHEVSHAGTVLLMDDYNIAGIKNAISGKQDKVKVDTIYSQEGVADWMILSAEQKQPQDMKKVYVVGHFVHNTSYS</sequence>
<dbReference type="EMBL" id="JALLPJ020001308">
    <property type="protein sequence ID" value="KAL3770511.1"/>
    <property type="molecule type" value="Genomic_DNA"/>
</dbReference>
<comment type="caution">
    <text evidence="2">The sequence shown here is derived from an EMBL/GenBank/DDBJ whole genome shotgun (WGS) entry which is preliminary data.</text>
</comment>
<dbReference type="Gene3D" id="3.40.50.150">
    <property type="entry name" value="Vaccinia Virus protein VP39"/>
    <property type="match status" value="1"/>
</dbReference>
<keyword evidence="1" id="KW-0472">Membrane</keyword>
<reference evidence="2 3" key="1">
    <citation type="submission" date="2024-10" db="EMBL/GenBank/DDBJ databases">
        <title>Updated reference genomes for cyclostephanoid diatoms.</title>
        <authorList>
            <person name="Roberts W.R."/>
            <person name="Alverson A.J."/>
        </authorList>
    </citation>
    <scope>NUCLEOTIDE SEQUENCE [LARGE SCALE GENOMIC DNA]</scope>
    <source>
        <strain evidence="2 3">AJA010-31</strain>
    </source>
</reference>
<name>A0ABD3N8B1_9STRA</name>
<keyword evidence="1" id="KW-1133">Transmembrane helix</keyword>
<evidence type="ECO:0000313" key="3">
    <source>
        <dbReference type="Proteomes" id="UP001530400"/>
    </source>
</evidence>
<dbReference type="SUPFAM" id="SSF53335">
    <property type="entry name" value="S-adenosyl-L-methionine-dependent methyltransferases"/>
    <property type="match status" value="1"/>
</dbReference>
<dbReference type="AlphaFoldDB" id="A0ABD3N8B1"/>
<dbReference type="Proteomes" id="UP001530400">
    <property type="component" value="Unassembled WGS sequence"/>
</dbReference>
<gene>
    <name evidence="2" type="ORF">ACHAWO_002228</name>
</gene>